<dbReference type="InterPro" id="IPR017782">
    <property type="entry name" value="Hydroxyacylglutathione_Hdrlase"/>
</dbReference>
<dbReference type="Gene3D" id="3.60.15.10">
    <property type="entry name" value="Ribonuclease Z/Hydroxyacylglutathione hydrolase-like"/>
    <property type="match status" value="1"/>
</dbReference>
<dbReference type="GeneID" id="111113116"/>
<proteinExistence type="inferred from homology"/>
<accession>A0A8B8BTY3</accession>
<dbReference type="Pfam" id="PF00753">
    <property type="entry name" value="Lactamase_B"/>
    <property type="match status" value="1"/>
</dbReference>
<dbReference type="InterPro" id="IPR036866">
    <property type="entry name" value="RibonucZ/Hydroxyglut_hydro"/>
</dbReference>
<dbReference type="RefSeq" id="XP_022306808.1">
    <property type="nucleotide sequence ID" value="XM_022451100.1"/>
</dbReference>
<dbReference type="EC" id="3.1.2.6" evidence="5"/>
<reference evidence="12" key="1">
    <citation type="submission" date="2025-08" db="UniProtKB">
        <authorList>
            <consortium name="RefSeq"/>
        </authorList>
    </citation>
    <scope>IDENTIFICATION</scope>
    <source>
        <tissue evidence="12">Whole sample</tissue>
    </source>
</reference>
<dbReference type="InterPro" id="IPR032282">
    <property type="entry name" value="HAGH_C"/>
</dbReference>
<gene>
    <name evidence="12" type="primary">LOC111113116</name>
</gene>
<keyword evidence="8" id="KW-0862">Zinc</keyword>
<dbReference type="KEGG" id="cvn:111113116"/>
<organism evidence="11 12">
    <name type="scientific">Crassostrea virginica</name>
    <name type="common">Eastern oyster</name>
    <dbReference type="NCBI Taxonomy" id="6565"/>
    <lineage>
        <taxon>Eukaryota</taxon>
        <taxon>Metazoa</taxon>
        <taxon>Spiralia</taxon>
        <taxon>Lophotrochozoa</taxon>
        <taxon>Mollusca</taxon>
        <taxon>Bivalvia</taxon>
        <taxon>Autobranchia</taxon>
        <taxon>Pteriomorphia</taxon>
        <taxon>Ostreida</taxon>
        <taxon>Ostreoidea</taxon>
        <taxon>Ostreidae</taxon>
        <taxon>Crassostrea</taxon>
    </lineage>
</organism>
<dbReference type="InterPro" id="IPR001279">
    <property type="entry name" value="Metallo-B-lactamas"/>
</dbReference>
<evidence type="ECO:0000259" key="10">
    <source>
        <dbReference type="SMART" id="SM00849"/>
    </source>
</evidence>
<dbReference type="Pfam" id="PF16123">
    <property type="entry name" value="HAGH_C"/>
    <property type="match status" value="1"/>
</dbReference>
<evidence type="ECO:0000256" key="5">
    <source>
        <dbReference type="ARBA" id="ARBA00011917"/>
    </source>
</evidence>
<dbReference type="GO" id="GO:0019243">
    <property type="term" value="P:methylglyoxal catabolic process to D-lactate via S-lactoyl-glutathione"/>
    <property type="evidence" value="ECO:0007669"/>
    <property type="project" value="InterPro"/>
</dbReference>
<evidence type="ECO:0000256" key="4">
    <source>
        <dbReference type="ARBA" id="ARBA00006759"/>
    </source>
</evidence>
<dbReference type="PIRSF" id="PIRSF005457">
    <property type="entry name" value="Glx"/>
    <property type="match status" value="1"/>
</dbReference>
<evidence type="ECO:0000256" key="2">
    <source>
        <dbReference type="ARBA" id="ARBA00001947"/>
    </source>
</evidence>
<evidence type="ECO:0000256" key="8">
    <source>
        <dbReference type="ARBA" id="ARBA00022833"/>
    </source>
</evidence>
<comment type="pathway">
    <text evidence="3">Secondary metabolite metabolism; methylglyoxal degradation; (R)-lactate from methylglyoxal: step 2/2.</text>
</comment>
<dbReference type="GO" id="GO:0004416">
    <property type="term" value="F:hydroxyacylglutathione hydrolase activity"/>
    <property type="evidence" value="ECO:0007669"/>
    <property type="project" value="UniProtKB-EC"/>
</dbReference>
<dbReference type="Proteomes" id="UP000694844">
    <property type="component" value="Chromosome 9"/>
</dbReference>
<dbReference type="InterPro" id="IPR035680">
    <property type="entry name" value="Clx_II_MBL"/>
</dbReference>
<comment type="catalytic activity">
    <reaction evidence="1">
        <text>an S-(2-hydroxyacyl)glutathione + H2O = a 2-hydroxy carboxylate + glutathione + H(+)</text>
        <dbReference type="Rhea" id="RHEA:21864"/>
        <dbReference type="ChEBI" id="CHEBI:15377"/>
        <dbReference type="ChEBI" id="CHEBI:15378"/>
        <dbReference type="ChEBI" id="CHEBI:57925"/>
        <dbReference type="ChEBI" id="CHEBI:58896"/>
        <dbReference type="ChEBI" id="CHEBI:71261"/>
        <dbReference type="EC" id="3.1.2.6"/>
    </reaction>
</comment>
<evidence type="ECO:0000256" key="1">
    <source>
        <dbReference type="ARBA" id="ARBA00001623"/>
    </source>
</evidence>
<dbReference type="AlphaFoldDB" id="A0A8B8BTY3"/>
<dbReference type="PANTHER" id="PTHR11935:SF94">
    <property type="entry name" value="TENZING NORGAY, ISOFORM C"/>
    <property type="match status" value="1"/>
</dbReference>
<dbReference type="PANTHER" id="PTHR11935">
    <property type="entry name" value="BETA LACTAMASE DOMAIN"/>
    <property type="match status" value="1"/>
</dbReference>
<comment type="cofactor">
    <cofactor evidence="2">
        <name>Zn(2+)</name>
        <dbReference type="ChEBI" id="CHEBI:29105"/>
    </cofactor>
</comment>
<protein>
    <recommendedName>
        <fullName evidence="5">hydroxyacylglutathione hydrolase</fullName>
        <ecNumber evidence="5">3.1.2.6</ecNumber>
    </recommendedName>
    <alternativeName>
        <fullName evidence="9">Glyoxalase II</fullName>
    </alternativeName>
</protein>
<evidence type="ECO:0000256" key="6">
    <source>
        <dbReference type="ARBA" id="ARBA00022723"/>
    </source>
</evidence>
<dbReference type="GO" id="GO:0046872">
    <property type="term" value="F:metal ion binding"/>
    <property type="evidence" value="ECO:0007669"/>
    <property type="project" value="UniProtKB-KW"/>
</dbReference>
<dbReference type="FunFam" id="3.60.15.10:FF:000019">
    <property type="entry name" value="Hydroxyacylglutathione hydrolase, mitochondrial"/>
    <property type="match status" value="1"/>
</dbReference>
<dbReference type="NCBIfam" id="TIGR03413">
    <property type="entry name" value="GSH_gloB"/>
    <property type="match status" value="1"/>
</dbReference>
<evidence type="ECO:0000256" key="9">
    <source>
        <dbReference type="ARBA" id="ARBA00031044"/>
    </source>
</evidence>
<dbReference type="OrthoDB" id="515692at2759"/>
<dbReference type="SMART" id="SM00849">
    <property type="entry name" value="Lactamase_B"/>
    <property type="match status" value="1"/>
</dbReference>
<evidence type="ECO:0000256" key="7">
    <source>
        <dbReference type="ARBA" id="ARBA00022801"/>
    </source>
</evidence>
<evidence type="ECO:0000313" key="11">
    <source>
        <dbReference type="Proteomes" id="UP000694844"/>
    </source>
</evidence>
<feature type="domain" description="Metallo-beta-lactamase" evidence="10">
    <location>
        <begin position="66"/>
        <end position="229"/>
    </location>
</feature>
<keyword evidence="6" id="KW-0479">Metal-binding</keyword>
<evidence type="ECO:0000313" key="12">
    <source>
        <dbReference type="RefSeq" id="XP_022306808.1"/>
    </source>
</evidence>
<sequence length="313" mass="35037">MNYVRLILIQMFSRISSKLVFIARSTFSPGACSVIGLSSKSRQFHSKPTTVSLSDMKILPIPALSDNYMYLLVDEETRQCAAVDPVEPEKIIQAIERENCKLTTILTTHHHWDHSNGNEKLVQLVPGQKLVVYGGDNRVPALNAKVGHGDQFKVGNLDVKCLHTPCHTTGHICYFVTGPSGQEPAVFTGDTLFIGGCGKFFEGTGETMYSALITILSKLPGNTRVFCGHEYTVNNLKYALHVEPDNAALKKKFEWAKEQRAQNFPTIPSTIQEELEFNPFMRVDKANVQKHCKTRDPISTMSFLREEKNNFQG</sequence>
<dbReference type="CDD" id="cd07723">
    <property type="entry name" value="hydroxyacylglutathione_hydrolase_MBL-fold"/>
    <property type="match status" value="1"/>
</dbReference>
<dbReference type="HAMAP" id="MF_01374">
    <property type="entry name" value="Glyoxalase_2"/>
    <property type="match status" value="1"/>
</dbReference>
<dbReference type="SUPFAM" id="SSF56281">
    <property type="entry name" value="Metallo-hydrolase/oxidoreductase"/>
    <property type="match status" value="1"/>
</dbReference>
<evidence type="ECO:0000256" key="3">
    <source>
        <dbReference type="ARBA" id="ARBA00004963"/>
    </source>
</evidence>
<keyword evidence="11" id="KW-1185">Reference proteome</keyword>
<keyword evidence="7" id="KW-0378">Hydrolase</keyword>
<name>A0A8B8BTY3_CRAVI</name>
<comment type="similarity">
    <text evidence="4">Belongs to the metallo-beta-lactamase superfamily. Glyoxalase II family.</text>
</comment>